<feature type="active site" description="Proton donor" evidence="4">
    <location>
        <position position="333"/>
    </location>
</feature>
<evidence type="ECO:0000256" key="3">
    <source>
        <dbReference type="ARBA" id="ARBA00022801"/>
    </source>
</evidence>
<dbReference type="InterPro" id="IPR010497">
    <property type="entry name" value="Epoxide_hydro_N"/>
</dbReference>
<dbReference type="SUPFAM" id="SSF53474">
    <property type="entry name" value="alpha/beta-Hydrolases"/>
    <property type="match status" value="1"/>
</dbReference>
<keyword evidence="3 6" id="KW-0378">Hydrolase</keyword>
<comment type="similarity">
    <text evidence="1">Belongs to the peptidase S33 family.</text>
</comment>
<dbReference type="PIRSF" id="PIRSF001112">
    <property type="entry name" value="Epoxide_hydrolase"/>
    <property type="match status" value="1"/>
</dbReference>
<evidence type="ECO:0000256" key="4">
    <source>
        <dbReference type="PIRSR" id="PIRSR001112-1"/>
    </source>
</evidence>
<accession>A0A0F7SXH6</accession>
<feature type="domain" description="Epoxide hydrolase N-terminal" evidence="5">
    <location>
        <begin position="8"/>
        <end position="114"/>
    </location>
</feature>
<dbReference type="Pfam" id="PF06441">
    <property type="entry name" value="EHN"/>
    <property type="match status" value="1"/>
</dbReference>
<dbReference type="GO" id="GO:0004301">
    <property type="term" value="F:epoxide hydrolase activity"/>
    <property type="evidence" value="ECO:0007669"/>
    <property type="project" value="TreeGrafter"/>
</dbReference>
<dbReference type="InterPro" id="IPR016292">
    <property type="entry name" value="Epoxide_hydrolase"/>
</dbReference>
<reference evidence="6" key="1">
    <citation type="submission" date="2014-08" db="EMBL/GenBank/DDBJ databases">
        <authorList>
            <person name="Sharma Rahul"/>
            <person name="Thines Marco"/>
        </authorList>
    </citation>
    <scope>NUCLEOTIDE SEQUENCE</scope>
</reference>
<dbReference type="PANTHER" id="PTHR21661:SF35">
    <property type="entry name" value="EPOXIDE HYDROLASE"/>
    <property type="match status" value="1"/>
</dbReference>
<protein>
    <submittedName>
        <fullName evidence="6">Alpha beta-hydrolase</fullName>
    </submittedName>
</protein>
<evidence type="ECO:0000313" key="6">
    <source>
        <dbReference type="EMBL" id="CED85434.1"/>
    </source>
</evidence>
<dbReference type="Gene3D" id="3.40.50.1820">
    <property type="entry name" value="alpha/beta hydrolase"/>
    <property type="match status" value="1"/>
</dbReference>
<evidence type="ECO:0000259" key="5">
    <source>
        <dbReference type="Pfam" id="PF06441"/>
    </source>
</evidence>
<proteinExistence type="inferred from homology"/>
<sequence>MTPANVPVPFTVSFAQYDVDRMMAKVRDTRLPAEPIVPGASWDYGIDLEWLTGLKTNWADQWSWAEAEKRINKYSHFRVDIEEISLHFVHIRSSRPDAIPLILSHGWPSTFLEFWEVIDGLVEPAESEQPAFHVVIPSMPGYTFSSSPQRKGWDVMDTARVYNSLMVEVLGYKTYSCAAGDWGATITVMLLSNHTASALTAHFTFFFGLPNLLNPIQTLPAILYVTPFVPRSISRCFLSWVYTDTEIKAMDELSRFNKEERGYHAIQGSKPMTLGCALYDDPIGILSWIGEKYHVWSDPLAPAAPSKIDSDYIITQTALYFLTNSIHTSFLPYKEYIEDLPFKKFFTKARPVGVSNFPAEVMKCPRTWLENTWNLVNYKEHARGGHFAAVDNPKAFLEDVRETIVKGYFSELSKQ</sequence>
<name>A0A0F7SXH6_PHARH</name>
<feature type="active site" description="Proton acceptor" evidence="4">
    <location>
        <position position="386"/>
    </location>
</feature>
<dbReference type="InterPro" id="IPR000639">
    <property type="entry name" value="Epox_hydrolase-like"/>
</dbReference>
<dbReference type="PANTHER" id="PTHR21661">
    <property type="entry name" value="EPOXIDE HYDROLASE 1-RELATED"/>
    <property type="match status" value="1"/>
</dbReference>
<evidence type="ECO:0000256" key="1">
    <source>
        <dbReference type="ARBA" id="ARBA00010088"/>
    </source>
</evidence>
<dbReference type="PRINTS" id="PR00412">
    <property type="entry name" value="EPOXHYDRLASE"/>
</dbReference>
<dbReference type="EMBL" id="LN483332">
    <property type="protein sequence ID" value="CED85434.1"/>
    <property type="molecule type" value="Genomic_DNA"/>
</dbReference>
<keyword evidence="2" id="KW-0058">Aromatic hydrocarbons catabolism</keyword>
<dbReference type="InterPro" id="IPR029058">
    <property type="entry name" value="AB_hydrolase_fold"/>
</dbReference>
<dbReference type="GO" id="GO:0097176">
    <property type="term" value="P:epoxide metabolic process"/>
    <property type="evidence" value="ECO:0007669"/>
    <property type="project" value="TreeGrafter"/>
</dbReference>
<feature type="active site" description="Nucleophile" evidence="4">
    <location>
        <position position="181"/>
    </location>
</feature>
<organism evidence="6">
    <name type="scientific">Phaffia rhodozyma</name>
    <name type="common">Yeast</name>
    <name type="synonym">Xanthophyllomyces dendrorhous</name>
    <dbReference type="NCBI Taxonomy" id="264483"/>
    <lineage>
        <taxon>Eukaryota</taxon>
        <taxon>Fungi</taxon>
        <taxon>Dikarya</taxon>
        <taxon>Basidiomycota</taxon>
        <taxon>Agaricomycotina</taxon>
        <taxon>Tremellomycetes</taxon>
        <taxon>Cystofilobasidiales</taxon>
        <taxon>Mrakiaceae</taxon>
        <taxon>Phaffia</taxon>
    </lineage>
</organism>
<dbReference type="AlphaFoldDB" id="A0A0F7SXH6"/>
<evidence type="ECO:0000256" key="2">
    <source>
        <dbReference type="ARBA" id="ARBA00022797"/>
    </source>
</evidence>